<proteinExistence type="predicted"/>
<comment type="caution">
    <text evidence="1">The sequence shown here is derived from an EMBL/GenBank/DDBJ whole genome shotgun (WGS) entry which is preliminary data.</text>
</comment>
<reference evidence="1" key="1">
    <citation type="journal article" date="2023" name="Mol. Biol. Evol.">
        <title>Third-Generation Sequencing Reveals the Adaptive Role of the Epigenome in Three Deep-Sea Polychaetes.</title>
        <authorList>
            <person name="Perez M."/>
            <person name="Aroh O."/>
            <person name="Sun Y."/>
            <person name="Lan Y."/>
            <person name="Juniper S.K."/>
            <person name="Young C.R."/>
            <person name="Angers B."/>
            <person name="Qian P.Y."/>
        </authorList>
    </citation>
    <scope>NUCLEOTIDE SEQUENCE</scope>
    <source>
        <strain evidence="1">P08H-3</strain>
    </source>
</reference>
<dbReference type="EMBL" id="JAODUP010000055">
    <property type="protein sequence ID" value="KAK2165048.1"/>
    <property type="molecule type" value="Genomic_DNA"/>
</dbReference>
<evidence type="ECO:0000313" key="2">
    <source>
        <dbReference type="Proteomes" id="UP001208570"/>
    </source>
</evidence>
<dbReference type="AlphaFoldDB" id="A0AAD9K4Z8"/>
<name>A0AAD9K4Z8_9ANNE</name>
<sequence>MSLQGKYSNNYGTASGLLENPWAWTANSSAAELL</sequence>
<keyword evidence="2" id="KW-1185">Reference proteome</keyword>
<protein>
    <submittedName>
        <fullName evidence="1">Uncharacterized protein</fullName>
    </submittedName>
</protein>
<accession>A0AAD9K4Z8</accession>
<dbReference type="Proteomes" id="UP001208570">
    <property type="component" value="Unassembled WGS sequence"/>
</dbReference>
<gene>
    <name evidence="1" type="ORF">LSH36_55g00016</name>
</gene>
<evidence type="ECO:0000313" key="1">
    <source>
        <dbReference type="EMBL" id="KAK2165048.1"/>
    </source>
</evidence>
<organism evidence="1 2">
    <name type="scientific">Paralvinella palmiformis</name>
    <dbReference type="NCBI Taxonomy" id="53620"/>
    <lineage>
        <taxon>Eukaryota</taxon>
        <taxon>Metazoa</taxon>
        <taxon>Spiralia</taxon>
        <taxon>Lophotrochozoa</taxon>
        <taxon>Annelida</taxon>
        <taxon>Polychaeta</taxon>
        <taxon>Sedentaria</taxon>
        <taxon>Canalipalpata</taxon>
        <taxon>Terebellida</taxon>
        <taxon>Terebelliformia</taxon>
        <taxon>Alvinellidae</taxon>
        <taxon>Paralvinella</taxon>
    </lineage>
</organism>